<reference evidence="2" key="1">
    <citation type="submission" date="2021-02" db="EMBL/GenBank/DDBJ databases">
        <authorList>
            <person name="Dougan E. K."/>
            <person name="Rhodes N."/>
            <person name="Thang M."/>
            <person name="Chan C."/>
        </authorList>
    </citation>
    <scope>NUCLEOTIDE SEQUENCE</scope>
</reference>
<feature type="transmembrane region" description="Helical" evidence="1">
    <location>
        <begin position="469"/>
        <end position="490"/>
    </location>
</feature>
<keyword evidence="1" id="KW-1133">Transmembrane helix</keyword>
<evidence type="ECO:0000256" key="1">
    <source>
        <dbReference type="SAM" id="Phobius"/>
    </source>
</evidence>
<proteinExistence type="predicted"/>
<name>A0A812KP81_SYMPI</name>
<dbReference type="SUPFAM" id="SSF52200">
    <property type="entry name" value="Toll/Interleukin receptor TIR domain"/>
    <property type="match status" value="1"/>
</dbReference>
<evidence type="ECO:0000313" key="3">
    <source>
        <dbReference type="Proteomes" id="UP000649617"/>
    </source>
</evidence>
<feature type="transmembrane region" description="Helical" evidence="1">
    <location>
        <begin position="109"/>
        <end position="125"/>
    </location>
</feature>
<comment type="caution">
    <text evidence="2">The sequence shown here is derived from an EMBL/GenBank/DDBJ whole genome shotgun (WGS) entry which is preliminary data.</text>
</comment>
<keyword evidence="1" id="KW-0812">Transmembrane</keyword>
<feature type="transmembrane region" description="Helical" evidence="1">
    <location>
        <begin position="203"/>
        <end position="222"/>
    </location>
</feature>
<accession>A0A812KP81</accession>
<keyword evidence="1" id="KW-0472">Membrane</keyword>
<dbReference type="InterPro" id="IPR035897">
    <property type="entry name" value="Toll_tir_struct_dom_sf"/>
</dbReference>
<evidence type="ECO:0008006" key="4">
    <source>
        <dbReference type="Google" id="ProtNLM"/>
    </source>
</evidence>
<protein>
    <recommendedName>
        <fullName evidence="4">TIR domain-containing protein</fullName>
    </recommendedName>
</protein>
<dbReference type="Proteomes" id="UP000649617">
    <property type="component" value="Unassembled WGS sequence"/>
</dbReference>
<feature type="transmembrane region" description="Helical" evidence="1">
    <location>
        <begin position="242"/>
        <end position="262"/>
    </location>
</feature>
<sequence>MKRALTSLPSDLSPHLLQGVPLSICLSGCGQHWAAPSQYTDDFYATRRFCQRAENFDVFLSHDWKTSRWLKLCSLVMMFNVRAASILSMLVSFAVGLLRVYHVLPDERWTEIFPLIAFYLLLFFWQNIRELFLRPLVVFLDRLCISQTNDKLKEQGILGLAGFLDRSNILAVLWSPRYFKRAWCTYELGTFLREPGKEKSVRIMPVKLAPTLLAFCVCWQVIRFAHDAASEYFDQSGEQEWLIVGGSVLFILFCGAPLYMFVGMGLIRDIQALPEHLDGFKIQDAECFCCANNHSNPSTGEELKCDRRLIFRTLKKWYGTPDEDTEAHLETFNSLVRSRLSQTIRQTVGGYTLPLRQYVYITLGSNAPQLADYISKIGAGPCPPAELVSDLDRAVWATRWIIRWMNVSLQMLFGIWVSIVSWKLGVWLMRYFSRITLALILPYLIFPCVLAVAWLPLRITFDLTSHTSLLPALPFLALLTITLCLFSAGASPKMIAPDTNLDEQLKPKTQLKAAWEKEDVQNAARAATQDTF</sequence>
<dbReference type="OrthoDB" id="406529at2759"/>
<gene>
    <name evidence="2" type="ORF">SPIL2461_LOCUS3526</name>
</gene>
<dbReference type="EMBL" id="CAJNIZ010004302">
    <property type="protein sequence ID" value="CAE7231195.1"/>
    <property type="molecule type" value="Genomic_DNA"/>
</dbReference>
<feature type="transmembrane region" description="Helical" evidence="1">
    <location>
        <begin position="409"/>
        <end position="429"/>
    </location>
</feature>
<organism evidence="2 3">
    <name type="scientific">Symbiodinium pilosum</name>
    <name type="common">Dinoflagellate</name>
    <dbReference type="NCBI Taxonomy" id="2952"/>
    <lineage>
        <taxon>Eukaryota</taxon>
        <taxon>Sar</taxon>
        <taxon>Alveolata</taxon>
        <taxon>Dinophyceae</taxon>
        <taxon>Suessiales</taxon>
        <taxon>Symbiodiniaceae</taxon>
        <taxon>Symbiodinium</taxon>
    </lineage>
</organism>
<feature type="transmembrane region" description="Helical" evidence="1">
    <location>
        <begin position="435"/>
        <end position="457"/>
    </location>
</feature>
<dbReference type="Gene3D" id="3.40.50.10140">
    <property type="entry name" value="Toll/interleukin-1 receptor homology (TIR) domain"/>
    <property type="match status" value="1"/>
</dbReference>
<evidence type="ECO:0000313" key="2">
    <source>
        <dbReference type="EMBL" id="CAE7231195.1"/>
    </source>
</evidence>
<feature type="transmembrane region" description="Helical" evidence="1">
    <location>
        <begin position="75"/>
        <end position="97"/>
    </location>
</feature>
<keyword evidence="3" id="KW-1185">Reference proteome</keyword>
<dbReference type="AlphaFoldDB" id="A0A812KP81"/>